<dbReference type="STRING" id="320771.Cflav_PD0889"/>
<evidence type="ECO:0000259" key="8">
    <source>
        <dbReference type="Pfam" id="PF08281"/>
    </source>
</evidence>
<dbReference type="Pfam" id="PF04542">
    <property type="entry name" value="Sigma70_r2"/>
    <property type="match status" value="1"/>
</dbReference>
<dbReference type="InterPro" id="IPR013249">
    <property type="entry name" value="RNA_pol_sigma70_r4_t2"/>
</dbReference>
<dbReference type="InterPro" id="IPR013325">
    <property type="entry name" value="RNA_pol_sigma_r2"/>
</dbReference>
<evidence type="ECO:0000259" key="7">
    <source>
        <dbReference type="Pfam" id="PF04542"/>
    </source>
</evidence>
<keyword evidence="3" id="KW-0731">Sigma factor</keyword>
<name>B9XQT2_PEDPL</name>
<dbReference type="AlphaFoldDB" id="B9XQT2"/>
<evidence type="ECO:0000313" key="9">
    <source>
        <dbReference type="EMBL" id="EEF57789.1"/>
    </source>
</evidence>
<dbReference type="InterPro" id="IPR039425">
    <property type="entry name" value="RNA_pol_sigma-70-like"/>
</dbReference>
<evidence type="ECO:0000256" key="6">
    <source>
        <dbReference type="SAM" id="Phobius"/>
    </source>
</evidence>
<keyword evidence="2" id="KW-0805">Transcription regulation</keyword>
<evidence type="ECO:0000256" key="2">
    <source>
        <dbReference type="ARBA" id="ARBA00023015"/>
    </source>
</evidence>
<keyword evidence="5" id="KW-0804">Transcription</keyword>
<keyword evidence="6" id="KW-0812">Transmembrane</keyword>
<accession>B9XQT2</accession>
<evidence type="ECO:0000256" key="3">
    <source>
        <dbReference type="ARBA" id="ARBA00023082"/>
    </source>
</evidence>
<dbReference type="Gene3D" id="1.10.1740.10">
    <property type="match status" value="1"/>
</dbReference>
<dbReference type="PANTHER" id="PTHR43133">
    <property type="entry name" value="RNA POLYMERASE ECF-TYPE SIGMA FACTO"/>
    <property type="match status" value="1"/>
</dbReference>
<dbReference type="InterPro" id="IPR013324">
    <property type="entry name" value="RNA_pol_sigma_r3/r4-like"/>
</dbReference>
<dbReference type="InterPro" id="IPR036388">
    <property type="entry name" value="WH-like_DNA-bd_sf"/>
</dbReference>
<dbReference type="RefSeq" id="WP_007418167.1">
    <property type="nucleotide sequence ID" value="NZ_ABOX02000057.1"/>
</dbReference>
<keyword evidence="6" id="KW-0472">Membrane</keyword>
<evidence type="ECO:0000256" key="4">
    <source>
        <dbReference type="ARBA" id="ARBA00023125"/>
    </source>
</evidence>
<keyword evidence="4" id="KW-0238">DNA-binding</keyword>
<evidence type="ECO:0000313" key="10">
    <source>
        <dbReference type="Proteomes" id="UP000003688"/>
    </source>
</evidence>
<dbReference type="CDD" id="cd06171">
    <property type="entry name" value="Sigma70_r4"/>
    <property type="match status" value="1"/>
</dbReference>
<dbReference type="GO" id="GO:0016987">
    <property type="term" value="F:sigma factor activity"/>
    <property type="evidence" value="ECO:0007669"/>
    <property type="project" value="UniProtKB-KW"/>
</dbReference>
<comment type="caution">
    <text evidence="9">The sequence shown here is derived from an EMBL/GenBank/DDBJ whole genome shotgun (WGS) entry which is preliminary data.</text>
</comment>
<dbReference type="GO" id="GO:0006352">
    <property type="term" value="P:DNA-templated transcription initiation"/>
    <property type="evidence" value="ECO:0007669"/>
    <property type="project" value="InterPro"/>
</dbReference>
<dbReference type="EMBL" id="ABOX02000057">
    <property type="protein sequence ID" value="EEF57789.1"/>
    <property type="molecule type" value="Genomic_DNA"/>
</dbReference>
<protein>
    <submittedName>
        <fullName evidence="9">RNA polymerase, sigma-24 subunit, ECF subfamily</fullName>
    </submittedName>
</protein>
<dbReference type="Proteomes" id="UP000003688">
    <property type="component" value="Unassembled WGS sequence"/>
</dbReference>
<keyword evidence="6" id="KW-1133">Transmembrane helix</keyword>
<dbReference type="PANTHER" id="PTHR43133:SF8">
    <property type="entry name" value="RNA POLYMERASE SIGMA FACTOR HI_1459-RELATED"/>
    <property type="match status" value="1"/>
</dbReference>
<dbReference type="SUPFAM" id="SSF88946">
    <property type="entry name" value="Sigma2 domain of RNA polymerase sigma factors"/>
    <property type="match status" value="1"/>
</dbReference>
<proteinExistence type="inferred from homology"/>
<evidence type="ECO:0000256" key="1">
    <source>
        <dbReference type="ARBA" id="ARBA00010641"/>
    </source>
</evidence>
<dbReference type="NCBIfam" id="TIGR02937">
    <property type="entry name" value="sigma70-ECF"/>
    <property type="match status" value="1"/>
</dbReference>
<dbReference type="InterPro" id="IPR014284">
    <property type="entry name" value="RNA_pol_sigma-70_dom"/>
</dbReference>
<evidence type="ECO:0000256" key="5">
    <source>
        <dbReference type="ARBA" id="ARBA00023163"/>
    </source>
</evidence>
<feature type="transmembrane region" description="Helical" evidence="6">
    <location>
        <begin position="237"/>
        <end position="256"/>
    </location>
</feature>
<sequence length="459" mass="50051">MTEDSIQLHRFVEKGDEEAFRELVGRHFNLVYGTALRQANGDASLAEDITQTVFTDLARKAPLLPREIILAGWLYEATRFAAAKAIRSEQRRRAREQKAFSMQDTTSDALLDWQQIKPLLDAAMEKLSRPDRNAVLLHYFEGKDYRSVGAALGLSDDAAQKRVSRALDKLRIILTRGGVAVSVASLASSLNAATIPSAPVSLPLAVAKTSLAKAAAMGPPGWTTVFVQHLLSAKTKLAVAGLLILLFGCGATYLIYGVHPVESGAFMAVDLSAHFNGGLDKSWTPAYGNNYLAALGEGRRILKRVPFEIHGVVQLQGAEWKQRGYNYPETVEGIRVGATGHKIHILHANSAIADPPGTKVASVILHYSDGDQVQFDIRQGVEVLDWWEWPRAPVKRPTGTNTIVAWTGSNPAAEHQGARIRLFDTVFVNPHAEKEIQSIDYASAMAGAAPFMVALTIER</sequence>
<dbReference type="InterPro" id="IPR007627">
    <property type="entry name" value="RNA_pol_sigma70_r2"/>
</dbReference>
<gene>
    <name evidence="9" type="ORF">Cflav_PD0889</name>
</gene>
<comment type="similarity">
    <text evidence="1">Belongs to the sigma-70 factor family. ECF subfamily.</text>
</comment>
<dbReference type="Gene3D" id="1.10.10.10">
    <property type="entry name" value="Winged helix-like DNA-binding domain superfamily/Winged helix DNA-binding domain"/>
    <property type="match status" value="1"/>
</dbReference>
<reference evidence="9 10" key="1">
    <citation type="journal article" date="2011" name="J. Bacteriol.">
        <title>Genome sequence of 'Pedosphaera parvula' Ellin514, an aerobic Verrucomicrobial isolate from pasture soil.</title>
        <authorList>
            <person name="Kant R."/>
            <person name="van Passel M.W."/>
            <person name="Sangwan P."/>
            <person name="Palva A."/>
            <person name="Lucas S."/>
            <person name="Copeland A."/>
            <person name="Lapidus A."/>
            <person name="Glavina Del Rio T."/>
            <person name="Dalin E."/>
            <person name="Tice H."/>
            <person name="Bruce D."/>
            <person name="Goodwin L."/>
            <person name="Pitluck S."/>
            <person name="Chertkov O."/>
            <person name="Larimer F.W."/>
            <person name="Land M.L."/>
            <person name="Hauser L."/>
            <person name="Brettin T.S."/>
            <person name="Detter J.C."/>
            <person name="Han S."/>
            <person name="de Vos W.M."/>
            <person name="Janssen P.H."/>
            <person name="Smidt H."/>
        </authorList>
    </citation>
    <scope>NUCLEOTIDE SEQUENCE [LARGE SCALE GENOMIC DNA]</scope>
    <source>
        <strain evidence="9 10">Ellin514</strain>
    </source>
</reference>
<dbReference type="GO" id="GO:0003677">
    <property type="term" value="F:DNA binding"/>
    <property type="evidence" value="ECO:0007669"/>
    <property type="project" value="UniProtKB-KW"/>
</dbReference>
<feature type="domain" description="RNA polymerase sigma-70 region 2" evidence="7">
    <location>
        <begin position="23"/>
        <end position="92"/>
    </location>
</feature>
<organism evidence="9 10">
    <name type="scientific">Pedosphaera parvula (strain Ellin514)</name>
    <dbReference type="NCBI Taxonomy" id="320771"/>
    <lineage>
        <taxon>Bacteria</taxon>
        <taxon>Pseudomonadati</taxon>
        <taxon>Verrucomicrobiota</taxon>
        <taxon>Pedosphaerae</taxon>
        <taxon>Pedosphaerales</taxon>
        <taxon>Pedosphaeraceae</taxon>
        <taxon>Pedosphaera</taxon>
    </lineage>
</organism>
<feature type="domain" description="RNA polymerase sigma factor 70 region 4 type 2" evidence="8">
    <location>
        <begin position="120"/>
        <end position="170"/>
    </location>
</feature>
<dbReference type="SUPFAM" id="SSF88659">
    <property type="entry name" value="Sigma3 and sigma4 domains of RNA polymerase sigma factors"/>
    <property type="match status" value="1"/>
</dbReference>
<keyword evidence="10" id="KW-1185">Reference proteome</keyword>
<dbReference type="Pfam" id="PF08281">
    <property type="entry name" value="Sigma70_r4_2"/>
    <property type="match status" value="1"/>
</dbReference>
<dbReference type="OrthoDB" id="191945at2"/>